<proteinExistence type="predicted"/>
<protein>
    <submittedName>
        <fullName evidence="2">Uncharacterized protein</fullName>
    </submittedName>
</protein>
<evidence type="ECO:0000256" key="1">
    <source>
        <dbReference type="SAM" id="Phobius"/>
    </source>
</evidence>
<feature type="transmembrane region" description="Helical" evidence="1">
    <location>
        <begin position="44"/>
        <end position="67"/>
    </location>
</feature>
<gene>
    <name evidence="2" type="ORF">K457DRAFT_630305</name>
</gene>
<dbReference type="EMBL" id="KV442058">
    <property type="protein sequence ID" value="OAQ27329.1"/>
    <property type="molecule type" value="Genomic_DNA"/>
</dbReference>
<name>A0A197JSN3_9FUNG</name>
<evidence type="ECO:0000313" key="2">
    <source>
        <dbReference type="EMBL" id="OAQ27329.1"/>
    </source>
</evidence>
<evidence type="ECO:0000313" key="3">
    <source>
        <dbReference type="Proteomes" id="UP000078512"/>
    </source>
</evidence>
<feature type="transmembrane region" description="Helical" evidence="1">
    <location>
        <begin position="18"/>
        <end position="38"/>
    </location>
</feature>
<keyword evidence="1" id="KW-0812">Transmembrane</keyword>
<dbReference type="Proteomes" id="UP000078512">
    <property type="component" value="Unassembled WGS sequence"/>
</dbReference>
<dbReference type="AlphaFoldDB" id="A0A197JSN3"/>
<reference evidence="2 3" key="1">
    <citation type="submission" date="2016-05" db="EMBL/GenBank/DDBJ databases">
        <title>Genome sequencing reveals origins of a unique bacterial endosymbiosis in the earliest lineages of terrestrial Fungi.</title>
        <authorList>
            <consortium name="DOE Joint Genome Institute"/>
            <person name="Uehling J."/>
            <person name="Gryganskyi A."/>
            <person name="Hameed K."/>
            <person name="Tschaplinski T."/>
            <person name="Misztal P."/>
            <person name="Wu S."/>
            <person name="Desiro A."/>
            <person name="Vande Pol N."/>
            <person name="Du Z.-Y."/>
            <person name="Zienkiewicz A."/>
            <person name="Zienkiewicz K."/>
            <person name="Morin E."/>
            <person name="Tisserant E."/>
            <person name="Splivallo R."/>
            <person name="Hainaut M."/>
            <person name="Henrissat B."/>
            <person name="Ohm R."/>
            <person name="Kuo A."/>
            <person name="Yan J."/>
            <person name="Lipzen A."/>
            <person name="Nolan M."/>
            <person name="Labutti K."/>
            <person name="Barry K."/>
            <person name="Goldstein A."/>
            <person name="Labbe J."/>
            <person name="Schadt C."/>
            <person name="Tuskan G."/>
            <person name="Grigoriev I."/>
            <person name="Martin F."/>
            <person name="Vilgalys R."/>
            <person name="Bonito G."/>
        </authorList>
    </citation>
    <scope>NUCLEOTIDE SEQUENCE [LARGE SCALE GENOMIC DNA]</scope>
    <source>
        <strain evidence="2 3">AG-77</strain>
    </source>
</reference>
<accession>A0A197JSN3</accession>
<sequence length="108" mass="12450">MAVSFWVQLQSINQQYRVALSLFIFFSFFFLFFCFFLLPLLPPLPFFLLLPFFFSLISIAISPPSFLPPPSHIHQLIHSPPILPPSLPTYFLHTIPPKSFVPNIKTAI</sequence>
<organism evidence="2 3">
    <name type="scientific">Linnemannia elongata AG-77</name>
    <dbReference type="NCBI Taxonomy" id="1314771"/>
    <lineage>
        <taxon>Eukaryota</taxon>
        <taxon>Fungi</taxon>
        <taxon>Fungi incertae sedis</taxon>
        <taxon>Mucoromycota</taxon>
        <taxon>Mortierellomycotina</taxon>
        <taxon>Mortierellomycetes</taxon>
        <taxon>Mortierellales</taxon>
        <taxon>Mortierellaceae</taxon>
        <taxon>Linnemannia</taxon>
    </lineage>
</organism>
<keyword evidence="1" id="KW-1133">Transmembrane helix</keyword>
<keyword evidence="1" id="KW-0472">Membrane</keyword>
<keyword evidence="3" id="KW-1185">Reference proteome</keyword>